<dbReference type="Proteomes" id="UP000295636">
    <property type="component" value="Unassembled WGS sequence"/>
</dbReference>
<evidence type="ECO:0000313" key="1">
    <source>
        <dbReference type="EMBL" id="TDG00215.1"/>
    </source>
</evidence>
<dbReference type="EMBL" id="SMRT01000001">
    <property type="protein sequence ID" value="TDG00215.1"/>
    <property type="molecule type" value="Genomic_DNA"/>
</dbReference>
<dbReference type="RefSeq" id="WP_133224924.1">
    <property type="nucleotide sequence ID" value="NZ_SMRT01000001.1"/>
</dbReference>
<dbReference type="InterPro" id="IPR026838">
    <property type="entry name" value="YheC/D"/>
</dbReference>
<reference evidence="1 2" key="1">
    <citation type="submission" date="2019-03" db="EMBL/GenBank/DDBJ databases">
        <title>This is whole genome sequence of Paenibacillus sp MS74 strain.</title>
        <authorList>
            <person name="Trinh H.N."/>
        </authorList>
    </citation>
    <scope>NUCLEOTIDE SEQUENCE [LARGE SCALE GENOMIC DNA]</scope>
    <source>
        <strain evidence="1 2">MS74</strain>
    </source>
</reference>
<name>A0A4V2ZUA3_9BACL</name>
<sequence length="218" mass="24939">MRQVANKWSKFTILLKHSGVAKHIPAMRRYSDSGLRDMLHRYPFVVAKPFVGTGGSRVVKIQKTPGGYLYHYYGKKCHVHSWNELAAALRRIRGRHKFMLQQGIQLTTINGRPIDYRVKMVKSRKSWKITAIVGRLARPGLFVTNLCRGGSLLKGTYALRRTFPSKRVKGKRDTMRGVARTCTFLLEKHYPGIGALGFDFGIDIRGRVWIFEVNTNPH</sequence>
<proteinExistence type="predicted"/>
<evidence type="ECO:0000313" key="2">
    <source>
        <dbReference type="Proteomes" id="UP000295636"/>
    </source>
</evidence>
<dbReference type="Pfam" id="PF14398">
    <property type="entry name" value="ATPgrasp_YheCD"/>
    <property type="match status" value="1"/>
</dbReference>
<keyword evidence="2" id="KW-1185">Reference proteome</keyword>
<accession>A0A4V2ZUA3</accession>
<dbReference type="OrthoDB" id="7869153at2"/>
<dbReference type="Gene3D" id="3.30.470.20">
    <property type="entry name" value="ATP-grasp fold, B domain"/>
    <property type="match status" value="1"/>
</dbReference>
<dbReference type="SUPFAM" id="SSF56059">
    <property type="entry name" value="Glutathione synthetase ATP-binding domain-like"/>
    <property type="match status" value="1"/>
</dbReference>
<comment type="caution">
    <text evidence="1">The sequence shown here is derived from an EMBL/GenBank/DDBJ whole genome shotgun (WGS) entry which is preliminary data.</text>
</comment>
<gene>
    <name evidence="1" type="ORF">E1757_00800</name>
</gene>
<dbReference type="AlphaFoldDB" id="A0A4V2ZUA3"/>
<protein>
    <submittedName>
        <fullName evidence="1">YheC/YheD family protein</fullName>
    </submittedName>
</protein>
<organism evidence="1 2">
    <name type="scientific">Paenibacillus piri</name>
    <dbReference type="NCBI Taxonomy" id="2547395"/>
    <lineage>
        <taxon>Bacteria</taxon>
        <taxon>Bacillati</taxon>
        <taxon>Bacillota</taxon>
        <taxon>Bacilli</taxon>
        <taxon>Bacillales</taxon>
        <taxon>Paenibacillaceae</taxon>
        <taxon>Paenibacillus</taxon>
    </lineage>
</organism>